<feature type="compositionally biased region" description="Low complexity" evidence="1">
    <location>
        <begin position="531"/>
        <end position="553"/>
    </location>
</feature>
<accession>A0A4S8L7I3</accession>
<dbReference type="OrthoDB" id="3005621at2759"/>
<organism evidence="2 3">
    <name type="scientific">Dendrothele bispora (strain CBS 962.96)</name>
    <dbReference type="NCBI Taxonomy" id="1314807"/>
    <lineage>
        <taxon>Eukaryota</taxon>
        <taxon>Fungi</taxon>
        <taxon>Dikarya</taxon>
        <taxon>Basidiomycota</taxon>
        <taxon>Agaricomycotina</taxon>
        <taxon>Agaricomycetes</taxon>
        <taxon>Agaricomycetidae</taxon>
        <taxon>Agaricales</taxon>
        <taxon>Agaricales incertae sedis</taxon>
        <taxon>Dendrothele</taxon>
    </lineage>
</organism>
<keyword evidence="3" id="KW-1185">Reference proteome</keyword>
<dbReference type="AlphaFoldDB" id="A0A4S8L7I3"/>
<protein>
    <recommendedName>
        <fullName evidence="4">HECT domain-containing protein</fullName>
    </recommendedName>
</protein>
<feature type="region of interest" description="Disordered" evidence="1">
    <location>
        <begin position="161"/>
        <end position="220"/>
    </location>
</feature>
<evidence type="ECO:0008006" key="4">
    <source>
        <dbReference type="Google" id="ProtNLM"/>
    </source>
</evidence>
<feature type="region of interest" description="Disordered" evidence="1">
    <location>
        <begin position="79"/>
        <end position="128"/>
    </location>
</feature>
<evidence type="ECO:0000313" key="2">
    <source>
        <dbReference type="EMBL" id="THU84634.1"/>
    </source>
</evidence>
<name>A0A4S8L7I3_DENBC</name>
<feature type="compositionally biased region" description="Polar residues" evidence="1">
    <location>
        <begin position="515"/>
        <end position="526"/>
    </location>
</feature>
<proteinExistence type="predicted"/>
<sequence>MSLSPDTQVNSQTAALFAEFQLFRSLLSQTNAAPFPAPATPAAPLPVSSNGSYPPPSVILAQPTLPNLSAGSISASPGLGFTHNRLDTPATHTPNNAPSTQPLPPPPSTIQPYRSQMPSNGYPAEAHTAATAPVASSINPFRDGGFRDLIPEVNADRLATGARYRAAQPEPLPRRSTNAERGSRPQNSNSGRPRRVRGRAVHPPCLARERPSNPRDSVFVSESGEPLCRLQVNIHLRSDEGSNRSLFHTTRANQVDAFRSVMCLAPHFELPLDTTVLSIMNLVYDHLVSCQYSYSLPPPSVDLLGRPEPPFLLLEFTNSGRRNTNANSVFLRTARPNHALTVNQLLVQHNVAIAAWAVREGYFQIHFLLDADQVEADFSLQEARLGTDSVVRRHHCLAERFHYPWYFGLDNRTAIPDTETGYCDCEEEDSDEEDGEAMEVQTSLVNSDHTEQATHAHVDRMEAQATHVDSDRMEVQVAHANGELEETVAPTRPPSPMAVTPLPRRQPVILEPRPDNTSISRSSASDTAVLPPGSGSSGPTPSHGSVPGASATAATAADPRTYTIPFSLFPSGFSLQSDVDPLLSVNDLDRFHSRVLRSASAGITNAPRLHIQGATAEDAAQDLLNTVLKCVRDNDFGPILWRVRLFEIDSLSQGEGVEAEVVSTAWKVLTRKFSYFFRMAAGDKCSLAISVPDEMSALLPPSRLEDMAVLGAMAALMVAYGKYPDPLSPAILQFFIHDADPRALTQAFVSEWLPELFADLRHFQEVGPRANLESFGEFFAAFTNMELSTVNYVRSEAFHDALAATMLYQATISFQPPRHAEIQWFLKGFSLRCSNGFRFTKAIRSFSGGSMTFLSLLNLSHISGYESIKEYLHIASANSLESPISDALGQPFHFSTFVNDFLKGSGIPCNDQRWMDAINHFHPIVQDALINVDKPFFRGQMFFWAVTGSPEIRADLQESGVEVALVSDHDPNYVGHMGPGEGRSRTRQAFIDNGKLSFRTCSAVVRVPASYFVKVIRQCQEDNSSPGLQLEHWFLVELLSAIGKHSML</sequence>
<feature type="region of interest" description="Disordered" evidence="1">
    <location>
        <begin position="482"/>
        <end position="553"/>
    </location>
</feature>
<evidence type="ECO:0000256" key="1">
    <source>
        <dbReference type="SAM" id="MobiDB-lite"/>
    </source>
</evidence>
<dbReference type="Proteomes" id="UP000297245">
    <property type="component" value="Unassembled WGS sequence"/>
</dbReference>
<evidence type="ECO:0000313" key="3">
    <source>
        <dbReference type="Proteomes" id="UP000297245"/>
    </source>
</evidence>
<gene>
    <name evidence="2" type="ORF">K435DRAFT_806542</name>
</gene>
<dbReference type="EMBL" id="ML179588">
    <property type="protein sequence ID" value="THU84634.1"/>
    <property type="molecule type" value="Genomic_DNA"/>
</dbReference>
<reference evidence="2 3" key="1">
    <citation type="journal article" date="2019" name="Nat. Ecol. Evol.">
        <title>Megaphylogeny resolves global patterns of mushroom evolution.</title>
        <authorList>
            <person name="Varga T."/>
            <person name="Krizsan K."/>
            <person name="Foldi C."/>
            <person name="Dima B."/>
            <person name="Sanchez-Garcia M."/>
            <person name="Sanchez-Ramirez S."/>
            <person name="Szollosi G.J."/>
            <person name="Szarkandi J.G."/>
            <person name="Papp V."/>
            <person name="Albert L."/>
            <person name="Andreopoulos W."/>
            <person name="Angelini C."/>
            <person name="Antonin V."/>
            <person name="Barry K.W."/>
            <person name="Bougher N.L."/>
            <person name="Buchanan P."/>
            <person name="Buyck B."/>
            <person name="Bense V."/>
            <person name="Catcheside P."/>
            <person name="Chovatia M."/>
            <person name="Cooper J."/>
            <person name="Damon W."/>
            <person name="Desjardin D."/>
            <person name="Finy P."/>
            <person name="Geml J."/>
            <person name="Haridas S."/>
            <person name="Hughes K."/>
            <person name="Justo A."/>
            <person name="Karasinski D."/>
            <person name="Kautmanova I."/>
            <person name="Kiss B."/>
            <person name="Kocsube S."/>
            <person name="Kotiranta H."/>
            <person name="LaButti K.M."/>
            <person name="Lechner B.E."/>
            <person name="Liimatainen K."/>
            <person name="Lipzen A."/>
            <person name="Lukacs Z."/>
            <person name="Mihaltcheva S."/>
            <person name="Morgado L.N."/>
            <person name="Niskanen T."/>
            <person name="Noordeloos M.E."/>
            <person name="Ohm R.A."/>
            <person name="Ortiz-Santana B."/>
            <person name="Ovrebo C."/>
            <person name="Racz N."/>
            <person name="Riley R."/>
            <person name="Savchenko A."/>
            <person name="Shiryaev A."/>
            <person name="Soop K."/>
            <person name="Spirin V."/>
            <person name="Szebenyi C."/>
            <person name="Tomsovsky M."/>
            <person name="Tulloss R.E."/>
            <person name="Uehling J."/>
            <person name="Grigoriev I.V."/>
            <person name="Vagvolgyi C."/>
            <person name="Papp T."/>
            <person name="Martin F.M."/>
            <person name="Miettinen O."/>
            <person name="Hibbett D.S."/>
            <person name="Nagy L.G."/>
        </authorList>
    </citation>
    <scope>NUCLEOTIDE SEQUENCE [LARGE SCALE GENOMIC DNA]</scope>
    <source>
        <strain evidence="2 3">CBS 962.96</strain>
    </source>
</reference>